<accession>A0A9W4U9G1</accession>
<name>A0A9W4U9G1_9PLEO</name>
<dbReference type="AlphaFoldDB" id="A0A9W4U9G1"/>
<protein>
    <submittedName>
        <fullName evidence="1">Uncharacterized protein</fullName>
    </submittedName>
</protein>
<organism evidence="1 2">
    <name type="scientific">Periconia digitata</name>
    <dbReference type="NCBI Taxonomy" id="1303443"/>
    <lineage>
        <taxon>Eukaryota</taxon>
        <taxon>Fungi</taxon>
        <taxon>Dikarya</taxon>
        <taxon>Ascomycota</taxon>
        <taxon>Pezizomycotina</taxon>
        <taxon>Dothideomycetes</taxon>
        <taxon>Pleosporomycetidae</taxon>
        <taxon>Pleosporales</taxon>
        <taxon>Massarineae</taxon>
        <taxon>Periconiaceae</taxon>
        <taxon>Periconia</taxon>
    </lineage>
</organism>
<sequence length="139" mass="15282">MRSIARLMRSTRRGLTSSSALMSGWSLVFVDMILDRFSISARARTNPSSMGPSAILRTMTGAMLMSSTAGPSIRSTTLRFSNLVLSAMERFWRDSISADTAPRSAWKLVRSSNLSFSLSTAITISKDAKVGKKTRTFFD</sequence>
<evidence type="ECO:0000313" key="1">
    <source>
        <dbReference type="EMBL" id="CAI6330672.1"/>
    </source>
</evidence>
<keyword evidence="2" id="KW-1185">Reference proteome</keyword>
<reference evidence="1" key="1">
    <citation type="submission" date="2023-01" db="EMBL/GenBank/DDBJ databases">
        <authorList>
            <person name="Van Ghelder C."/>
            <person name="Rancurel C."/>
        </authorList>
    </citation>
    <scope>NUCLEOTIDE SEQUENCE</scope>
    <source>
        <strain evidence="1">CNCM I-4278</strain>
    </source>
</reference>
<proteinExistence type="predicted"/>
<dbReference type="Proteomes" id="UP001152607">
    <property type="component" value="Unassembled WGS sequence"/>
</dbReference>
<dbReference type="EMBL" id="CAOQHR010000002">
    <property type="protein sequence ID" value="CAI6330672.1"/>
    <property type="molecule type" value="Genomic_DNA"/>
</dbReference>
<comment type="caution">
    <text evidence="1">The sequence shown here is derived from an EMBL/GenBank/DDBJ whole genome shotgun (WGS) entry which is preliminary data.</text>
</comment>
<gene>
    <name evidence="1" type="ORF">PDIGIT_LOCUS4282</name>
</gene>
<evidence type="ECO:0000313" key="2">
    <source>
        <dbReference type="Proteomes" id="UP001152607"/>
    </source>
</evidence>